<evidence type="ECO:0000313" key="1">
    <source>
        <dbReference type="EMBL" id="NCA59020.1"/>
    </source>
</evidence>
<name>A0A6B2EZJ2_KLEPN</name>
<dbReference type="AlphaFoldDB" id="A0A6B2EZJ2"/>
<organism evidence="1">
    <name type="scientific">Klebsiella pneumoniae</name>
    <dbReference type="NCBI Taxonomy" id="573"/>
    <lineage>
        <taxon>Bacteria</taxon>
        <taxon>Pseudomonadati</taxon>
        <taxon>Pseudomonadota</taxon>
        <taxon>Gammaproteobacteria</taxon>
        <taxon>Enterobacterales</taxon>
        <taxon>Enterobacteriaceae</taxon>
        <taxon>Klebsiella/Raoultella group</taxon>
        <taxon>Klebsiella</taxon>
        <taxon>Klebsiella pneumoniae complex</taxon>
    </lineage>
</organism>
<dbReference type="RefSeq" id="WP_032413502.1">
    <property type="nucleotide sequence ID" value="NZ_CAAGUI010000043.1"/>
</dbReference>
<proteinExistence type="predicted"/>
<dbReference type="EMBL" id="PDFF01000076">
    <property type="protein sequence ID" value="NCA59020.1"/>
    <property type="molecule type" value="Genomic_DNA"/>
</dbReference>
<protein>
    <submittedName>
        <fullName evidence="1">Uncharacterized protein</fullName>
    </submittedName>
</protein>
<comment type="caution">
    <text evidence="1">The sequence shown here is derived from an EMBL/GenBank/DDBJ whole genome shotgun (WGS) entry which is preliminary data.</text>
</comment>
<gene>
    <name evidence="1" type="ORF">CRN12_20875</name>
</gene>
<accession>A0A6B2EZJ2</accession>
<dbReference type="GeneID" id="39645998"/>
<reference evidence="1" key="1">
    <citation type="submission" date="2017-10" db="EMBL/GenBank/DDBJ databases">
        <title>Draft genome sequences of three KPC-producing Klebsiella pneumoniae Sequence-Type 15, 258 and 309, isolated from a hospital in Argentina.</title>
        <authorList>
            <person name="Nievas J."/>
            <person name="Smayevsky J."/>
            <person name="Pin Viso N."/>
            <person name="Vera P."/>
            <person name="Nicola F."/>
            <person name="Aballay D."/>
            <person name="Farber M."/>
        </authorList>
    </citation>
    <scope>NUCLEOTIDE SEQUENCE</scope>
    <source>
        <strain evidence="1">KN-ST309</strain>
    </source>
</reference>
<sequence length="315" mass="36867">MTIESFFIGTRMAGKRYGPQSKDMQVSEFITILSNHKKPDKYVLPDFSGLVSRFDAQIRKQFIQQKEDEHYRRYRQLSDRWSQAGSISDQHNRSKRFEKVMDESLDFLVYSSDVMPDINPNNLKYDDHTQASQKGKMYCVALLYHIIARAAYEPGSVGADSTLPEHCRRMKDWIKKTLGDHFITNMMVNCALFTPDAFPALLHLSGEDGTRDADTFLAEKLRKELQKPEEPVNYHNGTYRLNFEYKKFSKEQFHFLYEMRDLHYRVDRIEQLLQELIHNPEVDFSEADAAGKWIDEQVLLLESNETMSLPAVEQK</sequence>